<dbReference type="EMBL" id="ML996087">
    <property type="protein sequence ID" value="KAF2151914.1"/>
    <property type="molecule type" value="Genomic_DNA"/>
</dbReference>
<accession>A0A9P4IZQ7</accession>
<gene>
    <name evidence="2" type="ORF">K461DRAFT_328302</name>
</gene>
<dbReference type="Proteomes" id="UP000799439">
    <property type="component" value="Unassembled WGS sequence"/>
</dbReference>
<dbReference type="PANTHER" id="PTHR44163:SF1">
    <property type="entry name" value="U3 SMALL NUCLEOLAR RNA-ASSOCIATED PROTEIN 4 HOMOLOG"/>
    <property type="match status" value="1"/>
</dbReference>
<dbReference type="Pfam" id="PF00400">
    <property type="entry name" value="WD40"/>
    <property type="match status" value="1"/>
</dbReference>
<evidence type="ECO:0000313" key="2">
    <source>
        <dbReference type="EMBL" id="KAF2151914.1"/>
    </source>
</evidence>
<comment type="caution">
    <text evidence="2">The sequence shown here is derived from an EMBL/GenBank/DDBJ whole genome shotgun (WGS) entry which is preliminary data.</text>
</comment>
<feature type="region of interest" description="Disordered" evidence="1">
    <location>
        <begin position="795"/>
        <end position="814"/>
    </location>
</feature>
<feature type="compositionally biased region" description="Basic residues" evidence="1">
    <location>
        <begin position="574"/>
        <end position="584"/>
    </location>
</feature>
<name>A0A9P4IZQ7_9PEZI</name>
<dbReference type="SMART" id="SM00320">
    <property type="entry name" value="WD40"/>
    <property type="match status" value="6"/>
</dbReference>
<evidence type="ECO:0000256" key="1">
    <source>
        <dbReference type="SAM" id="MobiDB-lite"/>
    </source>
</evidence>
<dbReference type="GO" id="GO:0030686">
    <property type="term" value="C:90S preribosome"/>
    <property type="evidence" value="ECO:0007669"/>
    <property type="project" value="InterPro"/>
</dbReference>
<dbReference type="GO" id="GO:0000462">
    <property type="term" value="P:maturation of SSU-rRNA from tricistronic rRNA transcript (SSU-rRNA, 5.8S rRNA, LSU-rRNA)"/>
    <property type="evidence" value="ECO:0007669"/>
    <property type="project" value="InterPro"/>
</dbReference>
<dbReference type="GO" id="GO:0034455">
    <property type="term" value="C:t-UTP complex"/>
    <property type="evidence" value="ECO:0007669"/>
    <property type="project" value="TreeGrafter"/>
</dbReference>
<sequence>MDIHRSRFVEYPASPINSVSFSRSSDKNLNDPKPALKLAIGRADGSIEIWNPDRGHWVQETVFTGGEGRSIEGLVWTQDPNDADVDGRPIVGQLRLFSIGSTSSVTEWNLGTGKALRASTGNFSEVWCLAAQPQWKAVKSSEIASNEPEWKGQDLVAGCGDGTLAILTTADDDLTFKRFLARAGSHKTRCMSVVWQNRERVVAGFSDSHIRVYDARNGSLLRTMSLGVGVPGAPKDTLVWRVKCLPTSDIVSADSNGEIRFWDGKSYSMTQRLSGHDSDCLDLVTSSDGQTVLSGGIDGKVATYRLTSGAGEKRRWAKLSHRRIHQGDVKSMAVYDSKHMSVVVSGGSDTEPAVLPLREMNRENHRRLPGLPHQQPCASAPQARLVASWWERTVCVWRIGKQEGVRLNPDARGKQLVLKLCVKGEDDVSDAAFSKDGRLLALRPSKRQDKRLRATPVDLPSDVIKEGSKCVSISPDGKWLSTVNLANDVKVMRITTNRTDPKHLEVVGEAAELERIYRKPVQQTGLKSYDNTVSKLVFSTDSSVLCTADISGHIDTFILKGEDDPSAPPSIRVRPTRSPKKPSARRPTSDSDSDSDSSEDEDDYPLSFFSQTWTESPISSKLPHLDSPVLVMTFHPSAPLQHHLLVVTQHHQIYELDLHTGKLSDWSRRNPTSVLPPELRSIKDRITGAIWDPAPGSDGERSDRVWLHGTTWLAMLDISQDFASTTSTNAIEAAGAGEKRKRITEDEKWALRAAGAAKRRGTSGAGDRVPEHEAGGVATAATWEGEELTLTVLPKRDEDGEEDEGDEMDVDDEAGPLRREEEGALVVAGQKGRRRWWCTYKYRPILGVVPLVLAQCEVVGVTQPLLFLE</sequence>
<dbReference type="GO" id="GO:0003723">
    <property type="term" value="F:RNA binding"/>
    <property type="evidence" value="ECO:0007669"/>
    <property type="project" value="TreeGrafter"/>
</dbReference>
<dbReference type="InterPro" id="IPR046351">
    <property type="entry name" value="UTP4"/>
</dbReference>
<dbReference type="PANTHER" id="PTHR44163">
    <property type="entry name" value="U3 SMALL NUCLEOLAR RNA-ASSOCIATED PROTEIN 4 HOMOLOG"/>
    <property type="match status" value="1"/>
</dbReference>
<dbReference type="AlphaFoldDB" id="A0A9P4IZQ7"/>
<dbReference type="InterPro" id="IPR015943">
    <property type="entry name" value="WD40/YVTN_repeat-like_dom_sf"/>
</dbReference>
<feature type="compositionally biased region" description="Acidic residues" evidence="1">
    <location>
        <begin position="591"/>
        <end position="603"/>
    </location>
</feature>
<dbReference type="InterPro" id="IPR001680">
    <property type="entry name" value="WD40_rpt"/>
</dbReference>
<dbReference type="OrthoDB" id="8883818at2759"/>
<evidence type="ECO:0000313" key="3">
    <source>
        <dbReference type="Proteomes" id="UP000799439"/>
    </source>
</evidence>
<proteinExistence type="predicted"/>
<dbReference type="InterPro" id="IPR036322">
    <property type="entry name" value="WD40_repeat_dom_sf"/>
</dbReference>
<keyword evidence="3" id="KW-1185">Reference proteome</keyword>
<organism evidence="2 3">
    <name type="scientific">Myriangium duriaei CBS 260.36</name>
    <dbReference type="NCBI Taxonomy" id="1168546"/>
    <lineage>
        <taxon>Eukaryota</taxon>
        <taxon>Fungi</taxon>
        <taxon>Dikarya</taxon>
        <taxon>Ascomycota</taxon>
        <taxon>Pezizomycotina</taxon>
        <taxon>Dothideomycetes</taxon>
        <taxon>Dothideomycetidae</taxon>
        <taxon>Myriangiales</taxon>
        <taxon>Myriangiaceae</taxon>
        <taxon>Myriangium</taxon>
    </lineage>
</organism>
<dbReference type="Gene3D" id="2.130.10.10">
    <property type="entry name" value="YVTN repeat-like/Quinoprotein amine dehydrogenase"/>
    <property type="match status" value="3"/>
</dbReference>
<feature type="compositionally biased region" description="Acidic residues" evidence="1">
    <location>
        <begin position="799"/>
        <end position="814"/>
    </location>
</feature>
<dbReference type="SUPFAM" id="SSF50978">
    <property type="entry name" value="WD40 repeat-like"/>
    <property type="match status" value="1"/>
</dbReference>
<protein>
    <submittedName>
        <fullName evidence="2">WD40 repeat-like protein</fullName>
    </submittedName>
</protein>
<feature type="region of interest" description="Disordered" evidence="1">
    <location>
        <begin position="561"/>
        <end position="603"/>
    </location>
</feature>
<dbReference type="GO" id="GO:0032040">
    <property type="term" value="C:small-subunit processome"/>
    <property type="evidence" value="ECO:0007669"/>
    <property type="project" value="TreeGrafter"/>
</dbReference>
<dbReference type="SUPFAM" id="SSF82171">
    <property type="entry name" value="DPP6 N-terminal domain-like"/>
    <property type="match status" value="1"/>
</dbReference>
<reference evidence="2" key="1">
    <citation type="journal article" date="2020" name="Stud. Mycol.">
        <title>101 Dothideomycetes genomes: a test case for predicting lifestyles and emergence of pathogens.</title>
        <authorList>
            <person name="Haridas S."/>
            <person name="Albert R."/>
            <person name="Binder M."/>
            <person name="Bloem J."/>
            <person name="Labutti K."/>
            <person name="Salamov A."/>
            <person name="Andreopoulos B."/>
            <person name="Baker S."/>
            <person name="Barry K."/>
            <person name="Bills G."/>
            <person name="Bluhm B."/>
            <person name="Cannon C."/>
            <person name="Castanera R."/>
            <person name="Culley D."/>
            <person name="Daum C."/>
            <person name="Ezra D."/>
            <person name="Gonzalez J."/>
            <person name="Henrissat B."/>
            <person name="Kuo A."/>
            <person name="Liang C."/>
            <person name="Lipzen A."/>
            <person name="Lutzoni F."/>
            <person name="Magnuson J."/>
            <person name="Mondo S."/>
            <person name="Nolan M."/>
            <person name="Ohm R."/>
            <person name="Pangilinan J."/>
            <person name="Park H.-J."/>
            <person name="Ramirez L."/>
            <person name="Alfaro M."/>
            <person name="Sun H."/>
            <person name="Tritt A."/>
            <person name="Yoshinaga Y."/>
            <person name="Zwiers L.-H."/>
            <person name="Turgeon B."/>
            <person name="Goodwin S."/>
            <person name="Spatafora J."/>
            <person name="Crous P."/>
            <person name="Grigoriev I."/>
        </authorList>
    </citation>
    <scope>NUCLEOTIDE SEQUENCE</scope>
    <source>
        <strain evidence="2">CBS 260.36</strain>
    </source>
</reference>